<protein>
    <submittedName>
        <fullName evidence="1">Uncharacterized protein</fullName>
    </submittedName>
</protein>
<accession>A0ABU5ZQG2</accession>
<evidence type="ECO:0000313" key="2">
    <source>
        <dbReference type="Proteomes" id="UP001327027"/>
    </source>
</evidence>
<organism evidence="1 2">
    <name type="scientific">Aquimarina gracilis</name>
    <dbReference type="NCBI Taxonomy" id="874422"/>
    <lineage>
        <taxon>Bacteria</taxon>
        <taxon>Pseudomonadati</taxon>
        <taxon>Bacteroidota</taxon>
        <taxon>Flavobacteriia</taxon>
        <taxon>Flavobacteriales</taxon>
        <taxon>Flavobacteriaceae</taxon>
        <taxon>Aquimarina</taxon>
    </lineage>
</organism>
<keyword evidence="2" id="KW-1185">Reference proteome</keyword>
<evidence type="ECO:0000313" key="1">
    <source>
        <dbReference type="EMBL" id="MEB3344309.1"/>
    </source>
</evidence>
<gene>
    <name evidence="1" type="ORF">U6A24_02495</name>
</gene>
<name>A0ABU5ZQG2_9FLAO</name>
<comment type="caution">
    <text evidence="1">The sequence shown here is derived from an EMBL/GenBank/DDBJ whole genome shotgun (WGS) entry which is preliminary data.</text>
</comment>
<reference evidence="1 2" key="1">
    <citation type="journal article" date="2013" name="Int. J. Syst. Evol. Microbiol.">
        <title>Aquimarina gracilis sp. nov., isolated from the gut microflora of a mussel, Mytilus coruscus, and emended description of Aquimarina spongiae.</title>
        <authorList>
            <person name="Park S.C."/>
            <person name="Choe H.N."/>
            <person name="Baik K.S."/>
            <person name="Seong C.N."/>
        </authorList>
    </citation>
    <scope>NUCLEOTIDE SEQUENCE [LARGE SCALE GENOMIC DNA]</scope>
    <source>
        <strain evidence="1 2">PSC32</strain>
    </source>
</reference>
<sequence length="580" mass="66184">MSLYHKIKRNLFPVNEGPVKFPPQFRIEGRSRDANNKSGLEMRVADPLWMLGRQWQFGEFNAEDNGSPISAQANFRKQQIDAYSFTGFQNPKSLEGAPLEPKVEAVKINPNDLRSKVRIGQKIASLIKDMIPFDEANDLIAGLQVEFPLQPLGEMDQRSSKFFDLMSVKVIDGGQLLSAIENETLPSDYAAQLSEVIDRLKNWYKELHVEPDEHSSWNPKHLAHEFKVHGPDNTSIKAPDYQNGHLDWYSFDSAGVDIDPDEQTQNTENFMPTRVSFAASPDRRLFSFEDNILQLDEMDMDESDFVKLLISDFTLTSDNDWFTIPLQMKLGEMCWVNHIDVKDVFGITTRIKNNEQTVRLNGNGLKVWDAFKIRKYDALNGRLPGEPLFNKKEHFLYLPQVTTFKQESRPLEELLFLRDEYANMVWAVEKTVSNGMGKPTNGYDLHLELNGPFVGSGIEEQNNSSIPRFRLGSPVPSNWIPYLPFHIEDNVKHIELRRAVMVRNDIDTELADINPISSLAQNDITTIREEAIPREGVRVQLTKQRARAANGKTFVWLGRKISVGKGEGSSGLQFDKIENR</sequence>
<proteinExistence type="predicted"/>
<dbReference type="Proteomes" id="UP001327027">
    <property type="component" value="Unassembled WGS sequence"/>
</dbReference>
<dbReference type="RefSeq" id="WP_324178356.1">
    <property type="nucleotide sequence ID" value="NZ_BAABAW010000016.1"/>
</dbReference>
<dbReference type="EMBL" id="JAYKLX010000001">
    <property type="protein sequence ID" value="MEB3344309.1"/>
    <property type="molecule type" value="Genomic_DNA"/>
</dbReference>